<dbReference type="SUPFAM" id="SSF51126">
    <property type="entry name" value="Pectin lyase-like"/>
    <property type="match status" value="1"/>
</dbReference>
<accession>A0A8J6ZB36</accession>
<dbReference type="InterPro" id="IPR011049">
    <property type="entry name" value="Serralysin-like_metalloprot_C"/>
</dbReference>
<dbReference type="AlphaFoldDB" id="A0A8J6ZB36"/>
<name>A0A8J6ZB36_9RHOB</name>
<dbReference type="InterPro" id="IPR039448">
    <property type="entry name" value="Beta_helix"/>
</dbReference>
<protein>
    <submittedName>
        <fullName evidence="3">Right-handed parallel beta-helix repeat-containing protein</fullName>
    </submittedName>
</protein>
<feature type="compositionally biased region" description="Basic and acidic residues" evidence="1">
    <location>
        <begin position="565"/>
        <end position="574"/>
    </location>
</feature>
<dbReference type="SMART" id="SM00710">
    <property type="entry name" value="PbH1"/>
    <property type="match status" value="4"/>
</dbReference>
<dbReference type="InterPro" id="IPR018511">
    <property type="entry name" value="Hemolysin-typ_Ca-bd_CS"/>
</dbReference>
<dbReference type="InterPro" id="IPR012334">
    <property type="entry name" value="Pectin_lyas_fold"/>
</dbReference>
<gene>
    <name evidence="3" type="ORF">ICN82_14990</name>
</gene>
<reference evidence="3" key="1">
    <citation type="submission" date="2020-09" db="EMBL/GenBank/DDBJ databases">
        <title>A novel bacterium of genus Mangrovicoccus, isolated from South China Sea.</title>
        <authorList>
            <person name="Huang H."/>
            <person name="Mo K."/>
            <person name="Hu Y."/>
        </authorList>
    </citation>
    <scope>NUCLEOTIDE SEQUENCE</scope>
    <source>
        <strain evidence="3">HB182678</strain>
    </source>
</reference>
<feature type="region of interest" description="Disordered" evidence="1">
    <location>
        <begin position="538"/>
        <end position="582"/>
    </location>
</feature>
<dbReference type="InterPro" id="IPR001343">
    <property type="entry name" value="Hemolysn_Ca-bd"/>
</dbReference>
<dbReference type="Pfam" id="PF13229">
    <property type="entry name" value="Beta_helix"/>
    <property type="match status" value="1"/>
</dbReference>
<evidence type="ECO:0000259" key="2">
    <source>
        <dbReference type="Pfam" id="PF13229"/>
    </source>
</evidence>
<evidence type="ECO:0000313" key="4">
    <source>
        <dbReference type="Proteomes" id="UP000609121"/>
    </source>
</evidence>
<evidence type="ECO:0000313" key="3">
    <source>
        <dbReference type="EMBL" id="MBE3639506.1"/>
    </source>
</evidence>
<dbReference type="PRINTS" id="PR00313">
    <property type="entry name" value="CABNDNGRPT"/>
</dbReference>
<proteinExistence type="predicted"/>
<dbReference type="Gene3D" id="2.160.20.10">
    <property type="entry name" value="Single-stranded right-handed beta-helix, Pectin lyase-like"/>
    <property type="match status" value="1"/>
</dbReference>
<organism evidence="3 4">
    <name type="scientific">Mangrovicoccus algicola</name>
    <dbReference type="NCBI Taxonomy" id="2771008"/>
    <lineage>
        <taxon>Bacteria</taxon>
        <taxon>Pseudomonadati</taxon>
        <taxon>Pseudomonadota</taxon>
        <taxon>Alphaproteobacteria</taxon>
        <taxon>Rhodobacterales</taxon>
        <taxon>Paracoccaceae</taxon>
        <taxon>Mangrovicoccus</taxon>
    </lineage>
</organism>
<sequence>MSEIVVNNTAELSQILKQASGGETILLAPGEYDSLFIKDLDFDPAITITSQDPANPATFTDPVTFVRVDGLVLDNVAFHSDSIDDTSPLLFFNGCENVSMSNLAFTGYIPAEGEGADPDAADTTRSDVIEGYGFQRGLRIHDSENVTISDSTFEDLKLAAYIGESSDVLLTGLTIEAVREGINFYETTGLTISDSLFQNFTPWLGMDDARYDTTIHDHPDMIQYWGANSTTGVHDITITGNTFLAEAGSSTQTIFGHLDGAAEGVTATNFTVTGNLIINGQIHGISLGDVDGALIADNILMPNTTDPESANRLPTIRAPDGVNIVIKDNTVVDSYGIFNSSEEATAADNLAFDGNVILSSDAESGSYWRESGLSVLYSQVLSATLQGLETVDAPETGGTIRADMAGGFVIGSANNDVLIARHGMDILFGGDGADIFQYSVAVAEGTLPDLILDLDFSEGDKLLLSAADVGYFTPYSDLSEDALVLQDGAALRILSLDGLLALVEAGALSYESDGMGGGLLSLADDSGPTMQIAGISPSDLTGEVPAAPVESLPESPGSVEASRPSADDDTRETFDPADYGMTSVVTGTDEGETLWASSGGSFIDAGAGDDILSGRNGHDVFVGGAGADRFIFDLRPSSAEDDLVLDLDFSEGDEILIVTDIEELFTNDTDPDNDLWIGGNGSSAKIRSIADLQEILDSGAMTYVNDGTGGGYLSLADGTGHSFQIAGFELI</sequence>
<dbReference type="PROSITE" id="PS00330">
    <property type="entry name" value="HEMOLYSIN_CALCIUM"/>
    <property type="match status" value="1"/>
</dbReference>
<dbReference type="Gene3D" id="2.150.10.10">
    <property type="entry name" value="Serralysin-like metalloprotease, C-terminal"/>
    <property type="match status" value="2"/>
</dbReference>
<dbReference type="Proteomes" id="UP000609121">
    <property type="component" value="Unassembled WGS sequence"/>
</dbReference>
<dbReference type="RefSeq" id="WP_193184248.1">
    <property type="nucleotide sequence ID" value="NZ_JACVXA010000048.1"/>
</dbReference>
<keyword evidence="4" id="KW-1185">Reference proteome</keyword>
<dbReference type="SUPFAM" id="SSF51120">
    <property type="entry name" value="beta-Roll"/>
    <property type="match status" value="2"/>
</dbReference>
<comment type="caution">
    <text evidence="3">The sequence shown here is derived from an EMBL/GenBank/DDBJ whole genome shotgun (WGS) entry which is preliminary data.</text>
</comment>
<dbReference type="Pfam" id="PF00353">
    <property type="entry name" value="HemolysinCabind"/>
    <property type="match status" value="2"/>
</dbReference>
<dbReference type="EMBL" id="JACVXA010000048">
    <property type="protein sequence ID" value="MBE3639506.1"/>
    <property type="molecule type" value="Genomic_DNA"/>
</dbReference>
<feature type="domain" description="Right handed beta helix" evidence="2">
    <location>
        <begin position="137"/>
        <end position="303"/>
    </location>
</feature>
<dbReference type="InterPro" id="IPR011050">
    <property type="entry name" value="Pectin_lyase_fold/virulence"/>
</dbReference>
<evidence type="ECO:0000256" key="1">
    <source>
        <dbReference type="SAM" id="MobiDB-lite"/>
    </source>
</evidence>
<dbReference type="InterPro" id="IPR006626">
    <property type="entry name" value="PbH1"/>
</dbReference>
<dbReference type="GO" id="GO:0005509">
    <property type="term" value="F:calcium ion binding"/>
    <property type="evidence" value="ECO:0007669"/>
    <property type="project" value="InterPro"/>
</dbReference>